<keyword evidence="1" id="KW-0812">Transmembrane</keyword>
<dbReference type="RefSeq" id="WP_245737286.1">
    <property type="nucleotide sequence ID" value="NZ_FNZN01000014.1"/>
</dbReference>
<evidence type="ECO:0000313" key="2">
    <source>
        <dbReference type="EMBL" id="SEM29638.1"/>
    </source>
</evidence>
<evidence type="ECO:0000313" key="3">
    <source>
        <dbReference type="Proteomes" id="UP000198990"/>
    </source>
</evidence>
<dbReference type="Proteomes" id="UP000198990">
    <property type="component" value="Unassembled WGS sequence"/>
</dbReference>
<dbReference type="AlphaFoldDB" id="A0A1H7X924"/>
<keyword evidence="1" id="KW-1133">Transmembrane helix</keyword>
<dbReference type="STRING" id="228957.SAMN04488008_11429"/>
<dbReference type="PANTHER" id="PTHR31061:SF24">
    <property type="entry name" value="LD22376P"/>
    <property type="match status" value="1"/>
</dbReference>
<feature type="transmembrane region" description="Helical" evidence="1">
    <location>
        <begin position="197"/>
        <end position="221"/>
    </location>
</feature>
<feature type="transmembrane region" description="Helical" evidence="1">
    <location>
        <begin position="262"/>
        <end position="283"/>
    </location>
</feature>
<feature type="transmembrane region" description="Helical" evidence="1">
    <location>
        <begin position="103"/>
        <end position="120"/>
    </location>
</feature>
<dbReference type="PANTHER" id="PTHR31061">
    <property type="entry name" value="LD22376P"/>
    <property type="match status" value="1"/>
</dbReference>
<evidence type="ECO:0000256" key="1">
    <source>
        <dbReference type="SAM" id="Phobius"/>
    </source>
</evidence>
<accession>A0A1H7X924</accession>
<feature type="transmembrane region" description="Helical" evidence="1">
    <location>
        <begin position="126"/>
        <end position="143"/>
    </location>
</feature>
<reference evidence="3" key="1">
    <citation type="submission" date="2016-10" db="EMBL/GenBank/DDBJ databases">
        <authorList>
            <person name="Varghese N."/>
            <person name="Submissions S."/>
        </authorList>
    </citation>
    <scope>NUCLEOTIDE SEQUENCE [LARGE SCALE GENOMIC DNA]</scope>
    <source>
        <strain evidence="3">DSM 16471</strain>
    </source>
</reference>
<protein>
    <submittedName>
        <fullName evidence="2">Predicted acyltransferase</fullName>
    </submittedName>
</protein>
<feature type="transmembrane region" description="Helical" evidence="1">
    <location>
        <begin position="295"/>
        <end position="319"/>
    </location>
</feature>
<name>A0A1H7X924_9FLAO</name>
<dbReference type="GO" id="GO:0016746">
    <property type="term" value="F:acyltransferase activity"/>
    <property type="evidence" value="ECO:0007669"/>
    <property type="project" value="UniProtKB-KW"/>
</dbReference>
<feature type="transmembrane region" description="Helical" evidence="1">
    <location>
        <begin position="339"/>
        <end position="359"/>
    </location>
</feature>
<organism evidence="2 3">
    <name type="scientific">Maribacter orientalis</name>
    <dbReference type="NCBI Taxonomy" id="228957"/>
    <lineage>
        <taxon>Bacteria</taxon>
        <taxon>Pseudomonadati</taxon>
        <taxon>Bacteroidota</taxon>
        <taxon>Flavobacteriia</taxon>
        <taxon>Flavobacteriales</taxon>
        <taxon>Flavobacteriaceae</taxon>
        <taxon>Maribacter</taxon>
    </lineage>
</organism>
<keyword evidence="3" id="KW-1185">Reference proteome</keyword>
<feature type="transmembrane region" description="Helical" evidence="1">
    <location>
        <begin position="233"/>
        <end position="256"/>
    </location>
</feature>
<gene>
    <name evidence="2" type="ORF">SAMN04488008_11429</name>
</gene>
<proteinExistence type="predicted"/>
<keyword evidence="2" id="KW-0012">Acyltransferase</keyword>
<feature type="transmembrane region" description="Helical" evidence="1">
    <location>
        <begin position="12"/>
        <end position="33"/>
    </location>
</feature>
<dbReference type="EMBL" id="FNZN01000014">
    <property type="protein sequence ID" value="SEM29638.1"/>
    <property type="molecule type" value="Genomic_DNA"/>
</dbReference>
<sequence>MAQLSAPISERLYSLDVFRGVIMFLLIGEAAGFHHHFFELTQGTFLEPLALQLHHHPWNGLRFWDLIQPFFMFIVGVAMPFSLRKRLATGNRKNVTKHILKRCFLLFSFGVLLHCVYNHALVWELWNVLVQLAFTILIAYAIMDMSHKNQIIISVALLVLTELLYRSYNPEAPYAEGHDSFGSYVDMLVMGKVNSGYWVFVNFIPTAAHTIWGVLCGQLLLQNKLASYKLKTFLIWGISILILGIVLDVLNITPIIKRIATTSFTLTSGGLAILTLAFFYWVIDVRADHKKWGAVFSVVGTNAIFIYLFAETVGVQWFRDFGLIWTDGVLAPFGVSEELILVFNSLVVLFIFWFITSFLDKKKIYFKI</sequence>
<keyword evidence="1" id="KW-0472">Membrane</keyword>
<keyword evidence="2" id="KW-0808">Transferase</keyword>
<feature type="transmembrane region" description="Helical" evidence="1">
    <location>
        <begin position="66"/>
        <end position="83"/>
    </location>
</feature>
<feature type="transmembrane region" description="Helical" evidence="1">
    <location>
        <begin position="150"/>
        <end position="168"/>
    </location>
</feature>